<evidence type="ECO:0000313" key="1">
    <source>
        <dbReference type="EMBL" id="KAK6953592.1"/>
    </source>
</evidence>
<accession>A0AAX6MN43</accession>
<organism evidence="1 2">
    <name type="scientific">Daldinia eschscholtzii</name>
    <dbReference type="NCBI Taxonomy" id="292717"/>
    <lineage>
        <taxon>Eukaryota</taxon>
        <taxon>Fungi</taxon>
        <taxon>Dikarya</taxon>
        <taxon>Ascomycota</taxon>
        <taxon>Pezizomycotina</taxon>
        <taxon>Sordariomycetes</taxon>
        <taxon>Xylariomycetidae</taxon>
        <taxon>Xylariales</taxon>
        <taxon>Hypoxylaceae</taxon>
        <taxon>Daldinia</taxon>
    </lineage>
</organism>
<gene>
    <name evidence="1" type="ORF">Daesc_005897</name>
</gene>
<comment type="caution">
    <text evidence="1">The sequence shown here is derived from an EMBL/GenBank/DDBJ whole genome shotgun (WGS) entry which is preliminary data.</text>
</comment>
<sequence length="129" mass="15237">MPPNPQIAKDFFDSHKSEIKDHLRKVQFVKDVKCFISRDRQAYLSIVLSNQYDEDRFDDTVAEIEAALQAYDVYRHGNHSHNLDDIFMSVIVARTYDTPWKYTKLRWIEGLEDPSSEYGGDTLYREEEL</sequence>
<name>A0AAX6MN43_9PEZI</name>
<proteinExistence type="predicted"/>
<evidence type="ECO:0000313" key="2">
    <source>
        <dbReference type="Proteomes" id="UP001369815"/>
    </source>
</evidence>
<dbReference type="EMBL" id="JBANMG010000005">
    <property type="protein sequence ID" value="KAK6953592.1"/>
    <property type="molecule type" value="Genomic_DNA"/>
</dbReference>
<dbReference type="AlphaFoldDB" id="A0AAX6MN43"/>
<keyword evidence="2" id="KW-1185">Reference proteome</keyword>
<dbReference type="Proteomes" id="UP001369815">
    <property type="component" value="Unassembled WGS sequence"/>
</dbReference>
<reference evidence="1 2" key="1">
    <citation type="journal article" date="2024" name="Front Chem Biol">
        <title>Unveiling the potential of Daldinia eschscholtzii MFLUCC 19-0629 through bioactivity and bioinformatics studies for enhanced sustainable agriculture production.</title>
        <authorList>
            <person name="Brooks S."/>
            <person name="Weaver J.A."/>
            <person name="Klomchit A."/>
            <person name="Alharthi S.A."/>
            <person name="Onlamun T."/>
            <person name="Nurani R."/>
            <person name="Vong T.K."/>
            <person name="Alberti F."/>
            <person name="Greco C."/>
        </authorList>
    </citation>
    <scope>NUCLEOTIDE SEQUENCE [LARGE SCALE GENOMIC DNA]</scope>
    <source>
        <strain evidence="1">MFLUCC 19-0629</strain>
    </source>
</reference>
<protein>
    <submittedName>
        <fullName evidence="1">Uncharacterized protein</fullName>
    </submittedName>
</protein>